<dbReference type="Pfam" id="PF00078">
    <property type="entry name" value="RVT_1"/>
    <property type="match status" value="1"/>
</dbReference>
<reference evidence="2" key="1">
    <citation type="journal article" date="2014" name="PLoS ONE">
        <title>Transcriptome-Based Identification of ABC Transporters in the Western Tarnished Plant Bug Lygus hesperus.</title>
        <authorList>
            <person name="Hull J.J."/>
            <person name="Chaney K."/>
            <person name="Geib S.M."/>
            <person name="Fabrick J.A."/>
            <person name="Brent C.S."/>
            <person name="Walsh D."/>
            <person name="Lavine L.C."/>
        </authorList>
    </citation>
    <scope>NUCLEOTIDE SEQUENCE</scope>
</reference>
<dbReference type="AlphaFoldDB" id="A0A0A9WKY6"/>
<accession>A0A0A9WKY6</accession>
<organism evidence="2">
    <name type="scientific">Lygus hesperus</name>
    <name type="common">Western plant bug</name>
    <dbReference type="NCBI Taxonomy" id="30085"/>
    <lineage>
        <taxon>Eukaryota</taxon>
        <taxon>Metazoa</taxon>
        <taxon>Ecdysozoa</taxon>
        <taxon>Arthropoda</taxon>
        <taxon>Hexapoda</taxon>
        <taxon>Insecta</taxon>
        <taxon>Pterygota</taxon>
        <taxon>Neoptera</taxon>
        <taxon>Paraneoptera</taxon>
        <taxon>Hemiptera</taxon>
        <taxon>Heteroptera</taxon>
        <taxon>Panheteroptera</taxon>
        <taxon>Cimicomorpha</taxon>
        <taxon>Miridae</taxon>
        <taxon>Mirini</taxon>
        <taxon>Lygus</taxon>
    </lineage>
</organism>
<sequence length="165" mass="18798">MDAIPNEVYKALPSNWRSSLVGTFNLIFSRGSVPEEWSKVKLHLLYKKGDKNDPANYRGLALINSSVKIFTSVLCERLACWADDNNILPEEQAGFRRERSCTDQIFTLHAVASLVRMRKNQDLIALMVDFTRAFDSISHPLLWTKLFNLGVGSKFISILRSLYSK</sequence>
<feature type="domain" description="Reverse transcriptase" evidence="1">
    <location>
        <begin position="51"/>
        <end position="161"/>
    </location>
</feature>
<dbReference type="PANTHER" id="PTHR19446">
    <property type="entry name" value="REVERSE TRANSCRIPTASES"/>
    <property type="match status" value="1"/>
</dbReference>
<evidence type="ECO:0000259" key="1">
    <source>
        <dbReference type="Pfam" id="PF00078"/>
    </source>
</evidence>
<protein>
    <recommendedName>
        <fullName evidence="1">Reverse transcriptase domain-containing protein</fullName>
    </recommendedName>
</protein>
<dbReference type="InterPro" id="IPR000477">
    <property type="entry name" value="RT_dom"/>
</dbReference>
<feature type="non-terminal residue" evidence="2">
    <location>
        <position position="165"/>
    </location>
</feature>
<gene>
    <name evidence="2" type="ORF">CM83_312</name>
</gene>
<evidence type="ECO:0000313" key="2">
    <source>
        <dbReference type="EMBL" id="JAG08076.1"/>
    </source>
</evidence>
<dbReference type="EMBL" id="GBHO01035528">
    <property type="protein sequence ID" value="JAG08076.1"/>
    <property type="molecule type" value="Transcribed_RNA"/>
</dbReference>
<dbReference type="CDD" id="cd01650">
    <property type="entry name" value="RT_nLTR_like"/>
    <property type="match status" value="1"/>
</dbReference>
<reference evidence="2" key="2">
    <citation type="submission" date="2014-07" db="EMBL/GenBank/DDBJ databases">
        <authorList>
            <person name="Hull J."/>
        </authorList>
    </citation>
    <scope>NUCLEOTIDE SEQUENCE</scope>
</reference>
<name>A0A0A9WKY6_LYGHE</name>
<proteinExistence type="predicted"/>